<evidence type="ECO:0000256" key="2">
    <source>
        <dbReference type="ARBA" id="ARBA00022741"/>
    </source>
</evidence>
<dbReference type="SUPFAM" id="SSF56059">
    <property type="entry name" value="Glutathione synthetase ATP-binding domain-like"/>
    <property type="match status" value="1"/>
</dbReference>
<dbReference type="InterPro" id="IPR013815">
    <property type="entry name" value="ATP_grasp_subdomain_1"/>
</dbReference>
<evidence type="ECO:0000259" key="5">
    <source>
        <dbReference type="PROSITE" id="PS50975"/>
    </source>
</evidence>
<dbReference type="Pfam" id="PF13535">
    <property type="entry name" value="ATP-grasp_4"/>
    <property type="match status" value="1"/>
</dbReference>
<dbReference type="GO" id="GO:0005524">
    <property type="term" value="F:ATP binding"/>
    <property type="evidence" value="ECO:0007669"/>
    <property type="project" value="UniProtKB-UniRule"/>
</dbReference>
<proteinExistence type="predicted"/>
<dbReference type="EMBL" id="CP036150">
    <property type="protein sequence ID" value="QEN07504.1"/>
    <property type="molecule type" value="Genomic_DNA"/>
</dbReference>
<dbReference type="GO" id="GO:0046872">
    <property type="term" value="F:metal ion binding"/>
    <property type="evidence" value="ECO:0007669"/>
    <property type="project" value="InterPro"/>
</dbReference>
<dbReference type="KEGG" id="ock:EXM22_05685"/>
<accession>A0A5C1QLS3</accession>
<dbReference type="PANTHER" id="PTHR43585">
    <property type="entry name" value="FUMIPYRROLE BIOSYNTHESIS PROTEIN C"/>
    <property type="match status" value="1"/>
</dbReference>
<dbReference type="InterPro" id="IPR052032">
    <property type="entry name" value="ATP-dep_AA_Ligase"/>
</dbReference>
<dbReference type="PANTHER" id="PTHR43585:SF2">
    <property type="entry name" value="ATP-GRASP ENZYME FSQD"/>
    <property type="match status" value="1"/>
</dbReference>
<dbReference type="Gene3D" id="3.30.470.20">
    <property type="entry name" value="ATP-grasp fold, B domain"/>
    <property type="match status" value="1"/>
</dbReference>
<evidence type="ECO:0000313" key="6">
    <source>
        <dbReference type="EMBL" id="QEN07504.1"/>
    </source>
</evidence>
<dbReference type="InterPro" id="IPR040570">
    <property type="entry name" value="LAL_C2"/>
</dbReference>
<dbReference type="Gene3D" id="3.30.1490.20">
    <property type="entry name" value="ATP-grasp fold, A domain"/>
    <property type="match status" value="1"/>
</dbReference>
<name>A0A5C1QLS3_9SPIO</name>
<dbReference type="PROSITE" id="PS50975">
    <property type="entry name" value="ATP_GRASP"/>
    <property type="match status" value="1"/>
</dbReference>
<feature type="domain" description="ATP-grasp" evidence="5">
    <location>
        <begin position="119"/>
        <end position="312"/>
    </location>
</feature>
<dbReference type="Gene3D" id="3.40.50.20">
    <property type="match status" value="1"/>
</dbReference>
<gene>
    <name evidence="6" type="ORF">EXM22_05685</name>
</gene>
<dbReference type="AlphaFoldDB" id="A0A5C1QLS3"/>
<evidence type="ECO:0000256" key="3">
    <source>
        <dbReference type="ARBA" id="ARBA00022840"/>
    </source>
</evidence>
<keyword evidence="1" id="KW-0436">Ligase</keyword>
<protein>
    <submittedName>
        <fullName evidence="6">ATP-grasp domain-containing protein</fullName>
    </submittedName>
</protein>
<keyword evidence="2 4" id="KW-0547">Nucleotide-binding</keyword>
<keyword evidence="7" id="KW-1185">Reference proteome</keyword>
<organism evidence="6 7">
    <name type="scientific">Oceanispirochaeta crateris</name>
    <dbReference type="NCBI Taxonomy" id="2518645"/>
    <lineage>
        <taxon>Bacteria</taxon>
        <taxon>Pseudomonadati</taxon>
        <taxon>Spirochaetota</taxon>
        <taxon>Spirochaetia</taxon>
        <taxon>Spirochaetales</taxon>
        <taxon>Spirochaetaceae</taxon>
        <taxon>Oceanispirochaeta</taxon>
    </lineage>
</organism>
<dbReference type="Proteomes" id="UP000324209">
    <property type="component" value="Chromosome"/>
</dbReference>
<keyword evidence="3 4" id="KW-0067">ATP-binding</keyword>
<dbReference type="GO" id="GO:0016874">
    <property type="term" value="F:ligase activity"/>
    <property type="evidence" value="ECO:0007669"/>
    <property type="project" value="UniProtKB-KW"/>
</dbReference>
<reference evidence="6 7" key="1">
    <citation type="submission" date="2019-02" db="EMBL/GenBank/DDBJ databases">
        <title>Complete Genome Sequence and Methylome Analysis of free living Spirochaetas.</title>
        <authorList>
            <person name="Fomenkov A."/>
            <person name="Dubinina G."/>
            <person name="Leshcheva N."/>
            <person name="Mikheeva N."/>
            <person name="Grabovich M."/>
            <person name="Vincze T."/>
            <person name="Roberts R.J."/>
        </authorList>
    </citation>
    <scope>NUCLEOTIDE SEQUENCE [LARGE SCALE GENOMIC DNA]</scope>
    <source>
        <strain evidence="6 7">K2</strain>
    </source>
</reference>
<evidence type="ECO:0000256" key="1">
    <source>
        <dbReference type="ARBA" id="ARBA00022598"/>
    </source>
</evidence>
<evidence type="ECO:0000313" key="7">
    <source>
        <dbReference type="Proteomes" id="UP000324209"/>
    </source>
</evidence>
<dbReference type="InterPro" id="IPR011761">
    <property type="entry name" value="ATP-grasp"/>
</dbReference>
<dbReference type="SMART" id="SM01209">
    <property type="entry name" value="GARS_A"/>
    <property type="match status" value="1"/>
</dbReference>
<sequence>MLKKGNKMNQTAIMILGAGIMQLPAFEAAKKNNWYTIAADGNPEAPCRSRADQFLNIDLKDRVGLVEAAEELMTTRNIQGVFTCGTDFSASVAWIAEKLNLPGIPYQTALDCTDKYRMRMKFKEQNIPIPAFCELSAELDPHKETKHLLYPLVVKPVDNMGGRGVITVDTPENLEKALSEAIKFSRTNRAIVEEFMDGPEFSIDSLVVDGELVICGFADRHIYYPPCFIEMGHTLPSNIEKSEEEEIYRVFKNAVKALNITTGAAKGDIKLTSRGVMIGEIAARLSGGYMSGWTFPYASGVSLVEEGMRLSMGLKPVNLKATESNTSSERAFISIPGRIQDIHYLEEAHALDYVKDIFLISDKGDRVQFPLNNVMKCGNVIAVGPDRASAVNASAKAVSMIRISLESGDAETQEFLSMPLETQFPPSAYLRESWKELENLKAFKPDFSMQYKESPIPVPQKAQGLDFLSQKDWNCLSLEEALEEIIKTKNLTKTSEPLWTLYALHFWYAFIRGGIQGGLWYINQNNEVH</sequence>
<dbReference type="OrthoDB" id="9803907at2"/>
<evidence type="ECO:0000256" key="4">
    <source>
        <dbReference type="PROSITE-ProRule" id="PRU00409"/>
    </source>
</evidence>
<dbReference type="Pfam" id="PF18603">
    <property type="entry name" value="LAL_C2"/>
    <property type="match status" value="1"/>
</dbReference>